<proteinExistence type="predicted"/>
<accession>A0ACA9JW03</accession>
<reference evidence="1" key="1">
    <citation type="submission" date="2021-06" db="EMBL/GenBank/DDBJ databases">
        <authorList>
            <person name="Kallberg Y."/>
            <person name="Tangrot J."/>
            <person name="Rosling A."/>
        </authorList>
    </citation>
    <scope>NUCLEOTIDE SEQUENCE</scope>
    <source>
        <strain evidence="1">AU212A</strain>
    </source>
</reference>
<name>A0ACA9JW03_9GLOM</name>
<evidence type="ECO:0000313" key="1">
    <source>
        <dbReference type="EMBL" id="CAG8436737.1"/>
    </source>
</evidence>
<comment type="caution">
    <text evidence="1">The sequence shown here is derived from an EMBL/GenBank/DDBJ whole genome shotgun (WGS) entry which is preliminary data.</text>
</comment>
<keyword evidence="2" id="KW-1185">Reference proteome</keyword>
<dbReference type="Proteomes" id="UP000789860">
    <property type="component" value="Unassembled WGS sequence"/>
</dbReference>
<organism evidence="1 2">
    <name type="scientific">Scutellospora calospora</name>
    <dbReference type="NCBI Taxonomy" id="85575"/>
    <lineage>
        <taxon>Eukaryota</taxon>
        <taxon>Fungi</taxon>
        <taxon>Fungi incertae sedis</taxon>
        <taxon>Mucoromycota</taxon>
        <taxon>Glomeromycotina</taxon>
        <taxon>Glomeromycetes</taxon>
        <taxon>Diversisporales</taxon>
        <taxon>Gigasporaceae</taxon>
        <taxon>Scutellospora</taxon>
    </lineage>
</organism>
<evidence type="ECO:0000313" key="2">
    <source>
        <dbReference type="Proteomes" id="UP000789860"/>
    </source>
</evidence>
<protein>
    <submittedName>
        <fullName evidence="1">8067_t:CDS:1</fullName>
    </submittedName>
</protein>
<gene>
    <name evidence="1" type="ORF">SCALOS_LOCUS307</name>
</gene>
<dbReference type="EMBL" id="CAJVPM010000143">
    <property type="protein sequence ID" value="CAG8436737.1"/>
    <property type="molecule type" value="Genomic_DNA"/>
</dbReference>
<sequence length="274" mass="32558">MEIATLTNCPNIFIDIINKITKILLNIQISLPILYPFLKDIFNNIEINNSNEIVIILIEYLKRILYKPINSREFLYMPDTYIRYILENIGLEIITKDILKCAIKTKLYISEVFYKFMKNNYPNIDITEVVVELYIKSSALHYENKNNSNILFKSEFFYYWVHCLYTKYHNLRKVCYEDILKFYVSRKNNDKINLRIIDIFRNECELEEIHVKIISQSDNAVFVYSALPYIVSIKLRKIMIKHINCKDECPLVGYPDHANMEANTLDSPVLINHK</sequence>